<dbReference type="Proteomes" id="UP000272428">
    <property type="component" value="Unassembled WGS sequence"/>
</dbReference>
<evidence type="ECO:0000256" key="5">
    <source>
        <dbReference type="ARBA" id="ARBA00023277"/>
    </source>
</evidence>
<dbReference type="InterPro" id="IPR051600">
    <property type="entry name" value="Beta-PGM-like"/>
</dbReference>
<dbReference type="SFLD" id="SFLDS00003">
    <property type="entry name" value="Haloacid_Dehalogenase"/>
    <property type="match status" value="1"/>
</dbReference>
<dbReference type="SFLD" id="SFLDG01129">
    <property type="entry name" value="C1.5:_HAD__Beta-PGM__Phosphata"/>
    <property type="match status" value="1"/>
</dbReference>
<dbReference type="InterPro" id="IPR023214">
    <property type="entry name" value="HAD_sf"/>
</dbReference>
<dbReference type="NCBIfam" id="TIGR01549">
    <property type="entry name" value="HAD-SF-IA-v1"/>
    <property type="match status" value="1"/>
</dbReference>
<evidence type="ECO:0000256" key="2">
    <source>
        <dbReference type="ARBA" id="ARBA00006171"/>
    </source>
</evidence>
<reference evidence="6 7" key="1">
    <citation type="submission" date="2018-10" db="EMBL/GenBank/DDBJ databases">
        <title>Genomic Encyclopedia of Archaeal and Bacterial Type Strains, Phase II (KMG-II): from individual species to whole genera.</title>
        <authorList>
            <person name="Goeker M."/>
        </authorList>
    </citation>
    <scope>NUCLEOTIDE SEQUENCE [LARGE SCALE GENOMIC DNA]</scope>
    <source>
        <strain evidence="6 7">DSM 14219</strain>
    </source>
</reference>
<dbReference type="InterPro" id="IPR006439">
    <property type="entry name" value="HAD-SF_hydro_IA"/>
</dbReference>
<dbReference type="InterPro" id="IPR023198">
    <property type="entry name" value="PGP-like_dom2"/>
</dbReference>
<dbReference type="Gene3D" id="1.10.150.240">
    <property type="entry name" value="Putative phosphatase, domain 2"/>
    <property type="match status" value="1"/>
</dbReference>
<proteinExistence type="inferred from homology"/>
<evidence type="ECO:0000256" key="4">
    <source>
        <dbReference type="ARBA" id="ARBA00022842"/>
    </source>
</evidence>
<dbReference type="SUPFAM" id="SSF56784">
    <property type="entry name" value="HAD-like"/>
    <property type="match status" value="1"/>
</dbReference>
<evidence type="ECO:0000256" key="3">
    <source>
        <dbReference type="ARBA" id="ARBA00022723"/>
    </source>
</evidence>
<accession>A0A495SPG2</accession>
<dbReference type="GO" id="GO:0016787">
    <property type="term" value="F:hydrolase activity"/>
    <property type="evidence" value="ECO:0007669"/>
    <property type="project" value="UniProtKB-KW"/>
</dbReference>
<keyword evidence="4" id="KW-0460">Magnesium</keyword>
<dbReference type="AlphaFoldDB" id="A0A495SPG2"/>
<keyword evidence="6" id="KW-0378">Hydrolase</keyword>
<organism evidence="6 7">
    <name type="scientific">Chryseobacterium defluvii</name>
    <dbReference type="NCBI Taxonomy" id="160396"/>
    <lineage>
        <taxon>Bacteria</taxon>
        <taxon>Pseudomonadati</taxon>
        <taxon>Bacteroidota</taxon>
        <taxon>Flavobacteriia</taxon>
        <taxon>Flavobacteriales</taxon>
        <taxon>Weeksellaceae</taxon>
        <taxon>Chryseobacterium group</taxon>
        <taxon>Chryseobacterium</taxon>
    </lineage>
</organism>
<dbReference type="InterPro" id="IPR036412">
    <property type="entry name" value="HAD-like_sf"/>
</dbReference>
<dbReference type="SFLD" id="SFLDG01135">
    <property type="entry name" value="C1.5.6:_HAD__Beta-PGM__Phospha"/>
    <property type="match status" value="1"/>
</dbReference>
<evidence type="ECO:0000313" key="7">
    <source>
        <dbReference type="Proteomes" id="UP000272428"/>
    </source>
</evidence>
<sequence length="269" mass="31282">MPQRYKEVGRWRQVMSDEIFYLQLWNIITYNSSLITYHPNVYLCKKFFSMSLKAVLFDMDGVIVDTEPLHRKAYFKMFNELEIEVSEDLYTSFTGASTKRVCETLIREYNLSHNHEHLTDIKRTFFKDYFYNDADFDLIPGVRKLIEHYYENGIKLIVASSASMTTIKMVFEKFGLEKYFSGKISGADLKESKPHPEIFLLAAKMAGEPNENCMVIEDSTNGILAAHKANIFCAAYQSQHSKQQDYSLANITVSDYTELELDKISNYFQ</sequence>
<keyword evidence="5" id="KW-0119">Carbohydrate metabolism</keyword>
<dbReference type="PANTHER" id="PTHR46193:SF18">
    <property type="entry name" value="HEXITOL PHOSPHATASE B"/>
    <property type="match status" value="1"/>
</dbReference>
<dbReference type="GO" id="GO:0046872">
    <property type="term" value="F:metal ion binding"/>
    <property type="evidence" value="ECO:0007669"/>
    <property type="project" value="UniProtKB-KW"/>
</dbReference>
<keyword evidence="7" id="KW-1185">Reference proteome</keyword>
<dbReference type="Gene3D" id="3.40.50.1000">
    <property type="entry name" value="HAD superfamily/HAD-like"/>
    <property type="match status" value="1"/>
</dbReference>
<evidence type="ECO:0000313" key="6">
    <source>
        <dbReference type="EMBL" id="RKT01392.1"/>
    </source>
</evidence>
<protein>
    <submittedName>
        <fullName evidence="6">HAD superfamily hydrolase (TIGR01509 family)/HAD superfamily hydrolase (TIGR01549 family)</fullName>
    </submittedName>
</protein>
<gene>
    <name evidence="6" type="ORF">BCF58_0611</name>
</gene>
<dbReference type="Pfam" id="PF00702">
    <property type="entry name" value="Hydrolase"/>
    <property type="match status" value="1"/>
</dbReference>
<comment type="similarity">
    <text evidence="2">Belongs to the HAD-like hydrolase superfamily. CbbY/CbbZ/Gph/YieH family.</text>
</comment>
<dbReference type="NCBIfam" id="TIGR01509">
    <property type="entry name" value="HAD-SF-IA-v3"/>
    <property type="match status" value="1"/>
</dbReference>
<keyword evidence="3" id="KW-0479">Metal-binding</keyword>
<dbReference type="EMBL" id="RBXB01000001">
    <property type="protein sequence ID" value="RKT01392.1"/>
    <property type="molecule type" value="Genomic_DNA"/>
</dbReference>
<evidence type="ECO:0000256" key="1">
    <source>
        <dbReference type="ARBA" id="ARBA00001946"/>
    </source>
</evidence>
<comment type="cofactor">
    <cofactor evidence="1">
        <name>Mg(2+)</name>
        <dbReference type="ChEBI" id="CHEBI:18420"/>
    </cofactor>
</comment>
<comment type="caution">
    <text evidence="6">The sequence shown here is derived from an EMBL/GenBank/DDBJ whole genome shotgun (WGS) entry which is preliminary data.</text>
</comment>
<name>A0A495SPG2_9FLAO</name>
<dbReference type="PANTHER" id="PTHR46193">
    <property type="entry name" value="6-PHOSPHOGLUCONATE PHOSPHATASE"/>
    <property type="match status" value="1"/>
</dbReference>